<comment type="caution">
    <text evidence="7">The sequence shown here is derived from an EMBL/GenBank/DDBJ whole genome shotgun (WGS) entry which is preliminary data.</text>
</comment>
<feature type="domain" description="Cellulase Ig-like" evidence="6">
    <location>
        <begin position="281"/>
        <end position="365"/>
    </location>
</feature>
<keyword evidence="8" id="KW-1185">Reference proteome</keyword>
<dbReference type="Gene3D" id="1.50.10.10">
    <property type="match status" value="1"/>
</dbReference>
<gene>
    <name evidence="7" type="ORF">KEM10_15395</name>
</gene>
<evidence type="ECO:0000256" key="2">
    <source>
        <dbReference type="ARBA" id="ARBA00023277"/>
    </source>
</evidence>
<feature type="chain" id="PRO_5045954872" evidence="4">
    <location>
        <begin position="27"/>
        <end position="845"/>
    </location>
</feature>
<organism evidence="7 8">
    <name type="scientific">Carboxylicivirga linearis</name>
    <dbReference type="NCBI Taxonomy" id="1628157"/>
    <lineage>
        <taxon>Bacteria</taxon>
        <taxon>Pseudomonadati</taxon>
        <taxon>Bacteroidota</taxon>
        <taxon>Bacteroidia</taxon>
        <taxon>Marinilabiliales</taxon>
        <taxon>Marinilabiliaceae</taxon>
        <taxon>Carboxylicivirga</taxon>
    </lineage>
</organism>
<keyword evidence="7" id="KW-0378">Hydrolase</keyword>
<feature type="signal peptide" evidence="4">
    <location>
        <begin position="1"/>
        <end position="26"/>
    </location>
</feature>
<dbReference type="RefSeq" id="WP_212216920.1">
    <property type="nucleotide sequence ID" value="NZ_JAGUCO010000013.1"/>
</dbReference>
<dbReference type="InterPro" id="IPR001701">
    <property type="entry name" value="Glyco_hydro_9"/>
</dbReference>
<keyword evidence="2" id="KW-0119">Carbohydrate metabolism</keyword>
<dbReference type="InterPro" id="IPR013783">
    <property type="entry name" value="Ig-like_fold"/>
</dbReference>
<evidence type="ECO:0000313" key="8">
    <source>
        <dbReference type="Proteomes" id="UP000708576"/>
    </source>
</evidence>
<dbReference type="Proteomes" id="UP000708576">
    <property type="component" value="Unassembled WGS sequence"/>
</dbReference>
<dbReference type="Pfam" id="PF02927">
    <property type="entry name" value="CelD_N"/>
    <property type="match status" value="1"/>
</dbReference>
<comment type="similarity">
    <text evidence="1">Belongs to the glycosyl hydrolase 9 (cellulase E) family.</text>
</comment>
<dbReference type="InterPro" id="IPR008928">
    <property type="entry name" value="6-hairpin_glycosidase_sf"/>
</dbReference>
<evidence type="ECO:0000259" key="6">
    <source>
        <dbReference type="Pfam" id="PF02927"/>
    </source>
</evidence>
<dbReference type="InterPro" id="IPR012341">
    <property type="entry name" value="6hp_glycosidase-like_sf"/>
</dbReference>
<evidence type="ECO:0000256" key="1">
    <source>
        <dbReference type="ARBA" id="ARBA00007072"/>
    </source>
</evidence>
<keyword evidence="4" id="KW-0732">Signal</keyword>
<protein>
    <submittedName>
        <fullName evidence="7">Glycoside hydrolase family 9 protein</fullName>
    </submittedName>
</protein>
<evidence type="ECO:0000256" key="4">
    <source>
        <dbReference type="SAM" id="SignalP"/>
    </source>
</evidence>
<evidence type="ECO:0000256" key="3">
    <source>
        <dbReference type="ARBA" id="ARBA00023326"/>
    </source>
</evidence>
<dbReference type="InterPro" id="IPR004197">
    <property type="entry name" value="Cellulase_Ig-like"/>
</dbReference>
<evidence type="ECO:0000259" key="5">
    <source>
        <dbReference type="Pfam" id="PF00759"/>
    </source>
</evidence>
<dbReference type="SUPFAM" id="SSF81296">
    <property type="entry name" value="E set domains"/>
    <property type="match status" value="1"/>
</dbReference>
<keyword evidence="3" id="KW-0624">Polysaccharide degradation</keyword>
<dbReference type="Gene3D" id="2.60.40.10">
    <property type="entry name" value="Immunoglobulins"/>
    <property type="match status" value="1"/>
</dbReference>
<evidence type="ECO:0000313" key="7">
    <source>
        <dbReference type="EMBL" id="MBS2099680.1"/>
    </source>
</evidence>
<dbReference type="SUPFAM" id="SSF48208">
    <property type="entry name" value="Six-hairpin glycosidases"/>
    <property type="match status" value="1"/>
</dbReference>
<dbReference type="EMBL" id="JAGUCO010000013">
    <property type="protein sequence ID" value="MBS2099680.1"/>
    <property type="molecule type" value="Genomic_DNA"/>
</dbReference>
<dbReference type="GO" id="GO:0016787">
    <property type="term" value="F:hydrolase activity"/>
    <property type="evidence" value="ECO:0007669"/>
    <property type="project" value="UniProtKB-KW"/>
</dbReference>
<reference evidence="7 8" key="1">
    <citation type="journal article" date="2015" name="Int. J. Syst. Evol. Microbiol.">
        <title>Carboxylicivirga linearis sp. nov., isolated from a sea cucumber culture pond.</title>
        <authorList>
            <person name="Wang F.Q."/>
            <person name="Zhou Y.X."/>
            <person name="Lin X.Z."/>
            <person name="Chen G.J."/>
            <person name="Du Z.J."/>
        </authorList>
    </citation>
    <scope>NUCLEOTIDE SEQUENCE [LARGE SCALE GENOMIC DNA]</scope>
    <source>
        <strain evidence="7 8">FB218</strain>
    </source>
</reference>
<dbReference type="InterPro" id="IPR014756">
    <property type="entry name" value="Ig_E-set"/>
</dbReference>
<dbReference type="Pfam" id="PF00759">
    <property type="entry name" value="Glyco_hydro_9"/>
    <property type="match status" value="1"/>
</dbReference>
<feature type="domain" description="Glycoside hydrolase family 9" evidence="5">
    <location>
        <begin position="446"/>
        <end position="782"/>
    </location>
</feature>
<dbReference type="CDD" id="cd02850">
    <property type="entry name" value="E_set_Cellulase_N"/>
    <property type="match status" value="1"/>
</dbReference>
<proteinExistence type="inferred from homology"/>
<name>A0ABS5JXZ6_9BACT</name>
<sequence>MVLKNISNPYKFLLSLLFLISTSSFAQKLTLNEKEYFETKGLNVLVFNNQYNGFFFDEKTAGIELIHHGVRTSTGGAVRLQNTPEQWDLIPILIEKSVDKASKSIEFTLRYEDYDFDSKITVSPEGNGFQIVVSLDQPVPESLKGRAGFNLEFLPSAYFEKSYLVDGKPSYFPLYPSGNTTIQSSKSKIPQFGGHNTFDDRGLDEFIIPKPLAQGNTLVLAPEDPERYVKIESESEIMLFDGRNLAQNGWFIARSILPSNQTGEVLEWHVEPNTIENWVRKPNIGFSQVGYHPDQKKVAVIELDRNDVTLKEAFIYEVTVSGKKIKQLSVNTEEWGNYLRYNYLKVDFSSITKPGLYCIQYGDQTTNTFSIDPNTLKNVWHPTLDVFLPVQMDHMQVNEAYRTWHGEPFKDDALQAPVNIDFFDGYSMDSVTDTKYKPLERIPGLAVGGWFDAGDYDIQTGTHCRTIQSLVDSWEYFKIKRDQTYINQATRYVDIHRPDGDADILQQIEHGTLNLVAQIENIGHPVRGIIVPTLHQYHHLGDASTETDNLPYNPNLKPYESDGVSSGTLDDRWAFTNRNYSLDFSTVAAFSAASRALKDYNSELADKCLRLAKTLYTEAREIKITAKTDRYSRWGRFNEVLATFQLYISSGEKTYAKRYEELIWPALDESSERTLSMALRAIPHMGEEFKEKLKKYVVKHKTEIEELGAENPYGVPISTRGWAGNAGVIEWASTNFMAYKAYPEIIEKEDVYKGLNYLFGCHPDSNISFVSAVGTRSKKVAYGSNRADFSFIAGGIVPGVLILNPDFPENKEDWPFFWGENEYIIDIGAAYIYLANAVNELLIKE</sequence>
<accession>A0ABS5JXZ6</accession>